<sequence length="94" mass="9865">MTLERVNFRREATLLRSRITRVTRRMAGLVAAAIVLLPVTAGLASAATQNAVAVGPSDALRAPVGLTAVGLGLAGMVVGAFRKKKVQPENQRKS</sequence>
<feature type="transmembrane region" description="Helical" evidence="1">
    <location>
        <begin position="62"/>
        <end position="81"/>
    </location>
</feature>
<dbReference type="EMBL" id="BAAARA010000003">
    <property type="protein sequence ID" value="GAA2338630.1"/>
    <property type="molecule type" value="Genomic_DNA"/>
</dbReference>
<comment type="caution">
    <text evidence="2">The sequence shown here is derived from an EMBL/GenBank/DDBJ whole genome shotgun (WGS) entry which is preliminary data.</text>
</comment>
<evidence type="ECO:0008006" key="4">
    <source>
        <dbReference type="Google" id="ProtNLM"/>
    </source>
</evidence>
<organism evidence="2 3">
    <name type="scientific">Saccharopolyspora halophila</name>
    <dbReference type="NCBI Taxonomy" id="405551"/>
    <lineage>
        <taxon>Bacteria</taxon>
        <taxon>Bacillati</taxon>
        <taxon>Actinomycetota</taxon>
        <taxon>Actinomycetes</taxon>
        <taxon>Pseudonocardiales</taxon>
        <taxon>Pseudonocardiaceae</taxon>
        <taxon>Saccharopolyspora</taxon>
    </lineage>
</organism>
<accession>A0ABN3FWA4</accession>
<keyword evidence="3" id="KW-1185">Reference proteome</keyword>
<evidence type="ECO:0000256" key="1">
    <source>
        <dbReference type="SAM" id="Phobius"/>
    </source>
</evidence>
<keyword evidence="1" id="KW-1133">Transmembrane helix</keyword>
<reference evidence="2 3" key="1">
    <citation type="journal article" date="2019" name="Int. J. Syst. Evol. Microbiol.">
        <title>The Global Catalogue of Microorganisms (GCM) 10K type strain sequencing project: providing services to taxonomists for standard genome sequencing and annotation.</title>
        <authorList>
            <consortium name="The Broad Institute Genomics Platform"/>
            <consortium name="The Broad Institute Genome Sequencing Center for Infectious Disease"/>
            <person name="Wu L."/>
            <person name="Ma J."/>
        </authorList>
    </citation>
    <scope>NUCLEOTIDE SEQUENCE [LARGE SCALE GENOMIC DNA]</scope>
    <source>
        <strain evidence="2 3">JCM 16221</strain>
    </source>
</reference>
<evidence type="ECO:0000313" key="2">
    <source>
        <dbReference type="EMBL" id="GAA2338630.1"/>
    </source>
</evidence>
<dbReference type="Proteomes" id="UP001501218">
    <property type="component" value="Unassembled WGS sequence"/>
</dbReference>
<protein>
    <recommendedName>
        <fullName evidence="4">LPXTG cell wall anchor domain-containing protein</fullName>
    </recommendedName>
</protein>
<gene>
    <name evidence="2" type="ORF">GCM10009854_13670</name>
</gene>
<keyword evidence="1" id="KW-0812">Transmembrane</keyword>
<proteinExistence type="predicted"/>
<evidence type="ECO:0000313" key="3">
    <source>
        <dbReference type="Proteomes" id="UP001501218"/>
    </source>
</evidence>
<name>A0ABN3FWA4_9PSEU</name>
<keyword evidence="1" id="KW-0472">Membrane</keyword>